<accession>A0A7M2YWH9</accession>
<protein>
    <submittedName>
        <fullName evidence="1">Uncharacterized protein</fullName>
    </submittedName>
</protein>
<dbReference type="RefSeq" id="WP_114796471.1">
    <property type="nucleotide sequence ID" value="NZ_QQZY01000004.1"/>
</dbReference>
<proteinExistence type="predicted"/>
<gene>
    <name evidence="1" type="ORF">Gocc_2059</name>
</gene>
<sequence>MEREDVVHVLRRVRRALVPGGVILDLQVIPPEPVILVDGAAICRLEGGSLLDDAAAAAAEVGAMVAQGLLREEAVDDHDVLHHYPSGRSLVEDFETRKRSVPAGTVALLAAIERPCIIRESCRLRRLRRTAVDD</sequence>
<organism evidence="1 2">
    <name type="scientific">Gaiella occulta</name>
    <dbReference type="NCBI Taxonomy" id="1002870"/>
    <lineage>
        <taxon>Bacteria</taxon>
        <taxon>Bacillati</taxon>
        <taxon>Actinomycetota</taxon>
        <taxon>Thermoleophilia</taxon>
        <taxon>Gaiellales</taxon>
        <taxon>Gaiellaceae</taxon>
        <taxon>Gaiella</taxon>
    </lineage>
</organism>
<comment type="caution">
    <text evidence="1">The sequence shown here is derived from an EMBL/GenBank/DDBJ whole genome shotgun (WGS) entry which is preliminary data.</text>
</comment>
<keyword evidence="2" id="KW-1185">Reference proteome</keyword>
<dbReference type="AlphaFoldDB" id="A0A7M2YWH9"/>
<dbReference type="EMBL" id="QQZY01000004">
    <property type="protein sequence ID" value="RDI74483.1"/>
    <property type="molecule type" value="Genomic_DNA"/>
</dbReference>
<dbReference type="Proteomes" id="UP000254134">
    <property type="component" value="Unassembled WGS sequence"/>
</dbReference>
<evidence type="ECO:0000313" key="2">
    <source>
        <dbReference type="Proteomes" id="UP000254134"/>
    </source>
</evidence>
<evidence type="ECO:0000313" key="1">
    <source>
        <dbReference type="EMBL" id="RDI74483.1"/>
    </source>
</evidence>
<reference evidence="2" key="2">
    <citation type="journal article" date="2019" name="MicrobiologyOpen">
        <title>High-quality draft genome sequence of Gaiella occulta isolated from a 150 meter deep mineral water borehole and comparison with the genome sequences of other deep-branching lineages of the phylum Actinobacteria.</title>
        <authorList>
            <person name="Severino R."/>
            <person name="Froufe H.J.C."/>
            <person name="Barroso C."/>
            <person name="Albuquerque L."/>
            <person name="Lobo-da-Cunha A."/>
            <person name="da Costa M.S."/>
            <person name="Egas C."/>
        </authorList>
    </citation>
    <scope>NUCLEOTIDE SEQUENCE [LARGE SCALE GENOMIC DNA]</scope>
    <source>
        <strain evidence="2">F2-233</strain>
    </source>
</reference>
<name>A0A7M2YWH9_9ACTN</name>
<reference evidence="1 2" key="1">
    <citation type="submission" date="2018-07" db="EMBL/GenBank/DDBJ databases">
        <title>High-quality-draft genome sequence of Gaiella occulta.</title>
        <authorList>
            <person name="Severino R."/>
            <person name="Froufe H.J.C."/>
            <person name="Rainey F.A."/>
            <person name="Barroso C."/>
            <person name="Albuquerque L."/>
            <person name="Lobo-Da-Cunha A."/>
            <person name="Da Costa M.S."/>
            <person name="Egas C."/>
        </authorList>
    </citation>
    <scope>NUCLEOTIDE SEQUENCE [LARGE SCALE GENOMIC DNA]</scope>
    <source>
        <strain evidence="1 2">F2-233</strain>
    </source>
</reference>